<feature type="transmembrane region" description="Helical" evidence="6">
    <location>
        <begin position="186"/>
        <end position="207"/>
    </location>
</feature>
<evidence type="ECO:0000256" key="2">
    <source>
        <dbReference type="ARBA" id="ARBA00010199"/>
    </source>
</evidence>
<dbReference type="InterPro" id="IPR045069">
    <property type="entry name" value="MATE_euk"/>
</dbReference>
<evidence type="ECO:0000256" key="4">
    <source>
        <dbReference type="ARBA" id="ARBA00022989"/>
    </source>
</evidence>
<evidence type="ECO:0000313" key="9">
    <source>
        <dbReference type="Proteomes" id="UP000694570"/>
    </source>
</evidence>
<keyword evidence="3 6" id="KW-0812">Transmembrane</keyword>
<feature type="transmembrane region" description="Helical" evidence="6">
    <location>
        <begin position="213"/>
        <end position="232"/>
    </location>
</feature>
<evidence type="ECO:0000256" key="3">
    <source>
        <dbReference type="ARBA" id="ARBA00022692"/>
    </source>
</evidence>
<dbReference type="PANTHER" id="PTHR11206">
    <property type="entry name" value="MULTIDRUG RESISTANCE PROTEIN"/>
    <property type="match status" value="1"/>
</dbReference>
<dbReference type="GO" id="GO:0016020">
    <property type="term" value="C:membrane"/>
    <property type="evidence" value="ECO:0007669"/>
    <property type="project" value="UniProtKB-SubCell"/>
</dbReference>
<dbReference type="GO" id="GO:1990961">
    <property type="term" value="P:xenobiotic detoxification by transmembrane export across the plasma membrane"/>
    <property type="evidence" value="ECO:0007669"/>
    <property type="project" value="InterPro"/>
</dbReference>
<organism evidence="8 9">
    <name type="scientific">Sus scrofa</name>
    <name type="common">Pig</name>
    <dbReference type="NCBI Taxonomy" id="9823"/>
    <lineage>
        <taxon>Eukaryota</taxon>
        <taxon>Metazoa</taxon>
        <taxon>Chordata</taxon>
        <taxon>Craniata</taxon>
        <taxon>Vertebrata</taxon>
        <taxon>Euteleostomi</taxon>
        <taxon>Mammalia</taxon>
        <taxon>Eutheria</taxon>
        <taxon>Laurasiatheria</taxon>
        <taxon>Artiodactyla</taxon>
        <taxon>Suina</taxon>
        <taxon>Suidae</taxon>
        <taxon>Sus</taxon>
    </lineage>
</organism>
<feature type="transmembrane region" description="Helical" evidence="6">
    <location>
        <begin position="113"/>
        <end position="133"/>
    </location>
</feature>
<feature type="region of interest" description="Disordered" evidence="7">
    <location>
        <begin position="1"/>
        <end position="20"/>
    </location>
</feature>
<comment type="subcellular location">
    <subcellularLocation>
        <location evidence="1">Membrane</location>
        <topology evidence="1">Multi-pass membrane protein</topology>
    </subcellularLocation>
</comment>
<accession>A0A8D1C3Z7</accession>
<keyword evidence="5 6" id="KW-0472">Membrane</keyword>
<evidence type="ECO:0000256" key="6">
    <source>
        <dbReference type="RuleBase" id="RU004914"/>
    </source>
</evidence>
<dbReference type="Proteomes" id="UP000694570">
    <property type="component" value="Unplaced"/>
</dbReference>
<evidence type="ECO:0000256" key="5">
    <source>
        <dbReference type="ARBA" id="ARBA00023136"/>
    </source>
</evidence>
<comment type="similarity">
    <text evidence="2 6">Belongs to the multi antimicrobial extrusion (MATE) (TC 2.A.66.1) family.</text>
</comment>
<evidence type="ECO:0000256" key="7">
    <source>
        <dbReference type="SAM" id="MobiDB-lite"/>
    </source>
</evidence>
<feature type="transmembrane region" description="Helical" evidence="6">
    <location>
        <begin position="388"/>
        <end position="409"/>
    </location>
</feature>
<dbReference type="GO" id="GO:0015297">
    <property type="term" value="F:antiporter activity"/>
    <property type="evidence" value="ECO:0007669"/>
    <property type="project" value="InterPro"/>
</dbReference>
<dbReference type="AlphaFoldDB" id="A0A8D1C3Z7"/>
<feature type="transmembrane region" description="Helical" evidence="6">
    <location>
        <begin position="44"/>
        <end position="64"/>
    </location>
</feature>
<reference evidence="8" key="1">
    <citation type="submission" date="2025-08" db="UniProtKB">
        <authorList>
            <consortium name="Ensembl"/>
        </authorList>
    </citation>
    <scope>IDENTIFICATION</scope>
</reference>
<dbReference type="InterPro" id="IPR002528">
    <property type="entry name" value="MATE_fam"/>
</dbReference>
<evidence type="ECO:0000256" key="1">
    <source>
        <dbReference type="ARBA" id="ARBA00004141"/>
    </source>
</evidence>
<dbReference type="Ensembl" id="ENSSSCT00030036159.1">
    <property type="protein sequence ID" value="ENSSSCP00030016527.1"/>
    <property type="gene ID" value="ENSSSCG00030025847.1"/>
</dbReference>
<comment type="caution">
    <text evidence="6">Lacks conserved residue(s) required for the propagation of feature annotation.</text>
</comment>
<sequence length="545" mass="58762">RRMETPAAPAPETPVAAPDGAQCPRVPGWRRCLRGLRGALPPDFLAQLMTFLISIVSSIFCGHLGRAELDAVMLAVSVVNVSGISIGTGLASACDTLMSQSFGGRNLKRVGVILQRGVLILLLCCLPCWAIFINTESLLRLLKQDPEVSRSAASPASEAPGRRQRPSAFLPWLHVPGRSGIILPQVITGIVANILNVGMNALLLSALDLGMGSAWANTTSQFFLCALLFLYLRWKKIHVDTWGGWTMDCFQEWGSFIQLAIPSMFMVCIEWWTFEVGTFLAGLSRVQRKPVNSLANHVSRVPLGFGVAASVRVGNALGAGNPEQARHSGVTVLLCAGECGVSAPIISLVSRVMPIFAPFHLFDALAGTSGGVLRGTGKQKMGAFSNAIGYYVFGFPLGVSLMFAAHHGIIGECLVPCQRATEARVYFCTLFCSRRCHTVGVTVAGPRALKSGRVRPAWLFFFPFVLTIQGPCVSTECEDQLFHFCKKAHWNFLFLSQGCLKAGDCFGGNTAFSTRLSLLIHGWGPSLHSRGSCRSSANALQLSLY</sequence>
<protein>
    <recommendedName>
        <fullName evidence="6">Multidrug and toxin extrusion protein</fullName>
    </recommendedName>
</protein>
<name>A0A8D1C3Z7_PIG</name>
<evidence type="ECO:0000313" key="8">
    <source>
        <dbReference type="Ensembl" id="ENSSSCP00030016527.1"/>
    </source>
</evidence>
<dbReference type="GO" id="GO:0042910">
    <property type="term" value="F:xenobiotic transmembrane transporter activity"/>
    <property type="evidence" value="ECO:0007669"/>
    <property type="project" value="InterPro"/>
</dbReference>
<dbReference type="Pfam" id="PF01554">
    <property type="entry name" value="MatE"/>
    <property type="match status" value="3"/>
</dbReference>
<feature type="transmembrane region" description="Helical" evidence="6">
    <location>
        <begin position="71"/>
        <end position="93"/>
    </location>
</feature>
<proteinExistence type="inferred from homology"/>
<dbReference type="CDD" id="cd13132">
    <property type="entry name" value="MATE_eukaryotic"/>
    <property type="match status" value="1"/>
</dbReference>
<keyword evidence="4 6" id="KW-1133">Transmembrane helix</keyword>